<evidence type="ECO:0000313" key="6">
    <source>
        <dbReference type="EMBL" id="CAD7083455.1"/>
    </source>
</evidence>
<accession>A0A7R8UMJ4</accession>
<dbReference type="EMBL" id="LR899010">
    <property type="protein sequence ID" value="CAD7083455.1"/>
    <property type="molecule type" value="Genomic_DNA"/>
</dbReference>
<keyword evidence="1" id="KW-0560">Oxidoreductase</keyword>
<dbReference type="Pfam" id="PF02866">
    <property type="entry name" value="Ldh_1_C"/>
    <property type="match status" value="1"/>
</dbReference>
<feature type="compositionally biased region" description="Basic and acidic residues" evidence="3">
    <location>
        <begin position="138"/>
        <end position="150"/>
    </location>
</feature>
<reference evidence="6 7" key="1">
    <citation type="submission" date="2020-11" db="EMBL/GenBank/DDBJ databases">
        <authorList>
            <person name="Wallbank WR R."/>
            <person name="Pardo Diaz C."/>
            <person name="Kozak K."/>
            <person name="Martin S."/>
            <person name="Jiggins C."/>
            <person name="Moest M."/>
            <person name="Warren A I."/>
            <person name="Generalovic N T."/>
            <person name="Byers J.R.P. K."/>
            <person name="Montejo-Kovacevich G."/>
            <person name="Yen C E."/>
        </authorList>
    </citation>
    <scope>NUCLEOTIDE SEQUENCE [LARGE SCALE GENOMIC DNA]</scope>
</reference>
<dbReference type="PANTHER" id="PTHR43128">
    <property type="entry name" value="L-2-HYDROXYCARBOXYLATE DEHYDROGENASE (NAD(P)(+))"/>
    <property type="match status" value="1"/>
</dbReference>
<dbReference type="InterPro" id="IPR015955">
    <property type="entry name" value="Lactate_DH/Glyco_Ohase_4_C"/>
</dbReference>
<organism evidence="6 7">
    <name type="scientific">Hermetia illucens</name>
    <name type="common">Black soldier fly</name>
    <dbReference type="NCBI Taxonomy" id="343691"/>
    <lineage>
        <taxon>Eukaryota</taxon>
        <taxon>Metazoa</taxon>
        <taxon>Ecdysozoa</taxon>
        <taxon>Arthropoda</taxon>
        <taxon>Hexapoda</taxon>
        <taxon>Insecta</taxon>
        <taxon>Pterygota</taxon>
        <taxon>Neoptera</taxon>
        <taxon>Endopterygota</taxon>
        <taxon>Diptera</taxon>
        <taxon>Brachycera</taxon>
        <taxon>Stratiomyomorpha</taxon>
        <taxon>Stratiomyidae</taxon>
        <taxon>Hermetiinae</taxon>
        <taxon>Hermetia</taxon>
    </lineage>
</organism>
<evidence type="ECO:0000256" key="1">
    <source>
        <dbReference type="ARBA" id="ARBA00023002"/>
    </source>
</evidence>
<dbReference type="SUPFAM" id="SSF56327">
    <property type="entry name" value="LDH C-terminal domain-like"/>
    <property type="match status" value="1"/>
</dbReference>
<dbReference type="GO" id="GO:0006089">
    <property type="term" value="P:lactate metabolic process"/>
    <property type="evidence" value="ECO:0007669"/>
    <property type="project" value="TreeGrafter"/>
</dbReference>
<feature type="compositionally biased region" description="Basic and acidic residues" evidence="3">
    <location>
        <begin position="158"/>
        <end position="207"/>
    </location>
</feature>
<proteinExistence type="predicted"/>
<feature type="compositionally biased region" description="Basic and acidic residues" evidence="3">
    <location>
        <begin position="32"/>
        <end position="53"/>
    </location>
</feature>
<sequence length="491" mass="53896">MCYRLPLQRIIIHQTSPYWRTFATVIPSKNTSADKKAPKPDPKKGKNSEEGSKKPSSRKVSIIGVGHTGSACAASLIHRKLATEVCLIDQDEKKVKGEKMDLRQIATYFNNVKVYGGTDFKQTANSKIIIIAAAAPHGKKDKEPSKDGKTSKGSAESKALKDPKDLKDAKKKDPKKSKDSKDSDDEKSTKSMERTKGTKSDESKMQKDAPPVCPSFGKTSICGDRSKDSKDEKDGKNAKSLKGGKDKKSSDGRKEYLQKTAEIHKEIVKKVMEHNKNAIIIVAHPEAKLAYETWKESKLPKNRVIGTGTMIDTAQFRTLLSKKLCVPQSEIVGWILGDHGKKSVAIWSSVGIKGIKARDLDPEVGKGDDWQKIHKDASGGQKQIASYKGHTCWGTANCVAELVSDIFNNTGRIRPVAVSASEYLNRDKDVFMSLPCVINRNGVKNILQVKLDPEEEKALCTMAEKITSGSKDNNKSAKSKDSGKAEPKVCQ</sequence>
<feature type="domain" description="Lactate/malate dehydrogenase N-terminal" evidence="4">
    <location>
        <begin position="59"/>
        <end position="137"/>
    </location>
</feature>
<dbReference type="InterPro" id="IPR001236">
    <property type="entry name" value="Lactate/malate_DH_N"/>
</dbReference>
<evidence type="ECO:0008006" key="8">
    <source>
        <dbReference type="Google" id="ProtNLM"/>
    </source>
</evidence>
<evidence type="ECO:0000259" key="5">
    <source>
        <dbReference type="Pfam" id="PF02866"/>
    </source>
</evidence>
<dbReference type="InParanoid" id="A0A7R8UMJ4"/>
<dbReference type="SUPFAM" id="SSF51735">
    <property type="entry name" value="NAD(P)-binding Rossmann-fold domains"/>
    <property type="match status" value="2"/>
</dbReference>
<keyword evidence="7" id="KW-1185">Reference proteome</keyword>
<feature type="region of interest" description="Disordered" evidence="3">
    <location>
        <begin position="464"/>
        <end position="491"/>
    </location>
</feature>
<dbReference type="InterPro" id="IPR022383">
    <property type="entry name" value="Lactate/malate_DH_C"/>
</dbReference>
<evidence type="ECO:0000259" key="4">
    <source>
        <dbReference type="Pfam" id="PF00056"/>
    </source>
</evidence>
<dbReference type="InterPro" id="IPR036291">
    <property type="entry name" value="NAD(P)-bd_dom_sf"/>
</dbReference>
<dbReference type="Pfam" id="PF00056">
    <property type="entry name" value="Ldh_1_N"/>
    <property type="match status" value="2"/>
</dbReference>
<dbReference type="InterPro" id="IPR001557">
    <property type="entry name" value="L-lactate/malate_DH"/>
</dbReference>
<dbReference type="OrthoDB" id="5405561at2759"/>
<feature type="domain" description="Lactate/malate dehydrogenase C-terminal" evidence="5">
    <location>
        <begin position="309"/>
        <end position="468"/>
    </location>
</feature>
<evidence type="ECO:0000256" key="2">
    <source>
        <dbReference type="ARBA" id="ARBA00023027"/>
    </source>
</evidence>
<protein>
    <recommendedName>
        <fullName evidence="8">L-lactate dehydrogenase</fullName>
    </recommendedName>
</protein>
<gene>
    <name evidence="6" type="ORF">HERILL_LOCUS6413</name>
</gene>
<feature type="compositionally biased region" description="Basic and acidic residues" evidence="3">
    <location>
        <begin position="472"/>
        <end position="491"/>
    </location>
</feature>
<feature type="region of interest" description="Disordered" evidence="3">
    <location>
        <begin position="136"/>
        <end position="255"/>
    </location>
</feature>
<feature type="region of interest" description="Disordered" evidence="3">
    <location>
        <begin position="30"/>
        <end position="60"/>
    </location>
</feature>
<evidence type="ECO:0000313" key="7">
    <source>
        <dbReference type="Proteomes" id="UP000594454"/>
    </source>
</evidence>
<evidence type="ECO:0000256" key="3">
    <source>
        <dbReference type="SAM" id="MobiDB-lite"/>
    </source>
</evidence>
<feature type="domain" description="Lactate/malate dehydrogenase N-terminal" evidence="4">
    <location>
        <begin position="230"/>
        <end position="306"/>
    </location>
</feature>
<feature type="compositionally biased region" description="Basic and acidic residues" evidence="3">
    <location>
        <begin position="224"/>
        <end position="255"/>
    </location>
</feature>
<dbReference type="AlphaFoldDB" id="A0A7R8UMJ4"/>
<dbReference type="Gene3D" id="3.40.50.720">
    <property type="entry name" value="NAD(P)-binding Rossmann-like Domain"/>
    <property type="match status" value="2"/>
</dbReference>
<dbReference type="Proteomes" id="UP000594454">
    <property type="component" value="Chromosome 2"/>
</dbReference>
<dbReference type="PRINTS" id="PR00086">
    <property type="entry name" value="LLDHDRGNASE"/>
</dbReference>
<name>A0A7R8UMJ4_HERIL</name>
<keyword evidence="2" id="KW-0520">NAD</keyword>
<dbReference type="PANTHER" id="PTHR43128:SF16">
    <property type="entry name" value="L-LACTATE DEHYDROGENASE"/>
    <property type="match status" value="1"/>
</dbReference>
<dbReference type="GO" id="GO:0004459">
    <property type="term" value="F:L-lactate dehydrogenase (NAD+) activity"/>
    <property type="evidence" value="ECO:0007669"/>
    <property type="project" value="TreeGrafter"/>
</dbReference>
<dbReference type="Gene3D" id="3.90.110.10">
    <property type="entry name" value="Lactate dehydrogenase/glycoside hydrolase, family 4, C-terminal"/>
    <property type="match status" value="1"/>
</dbReference>